<accession>A0ABN0N0G3</accession>
<gene>
    <name evidence="1" type="ORF">H359_0076</name>
</gene>
<evidence type="ECO:0000313" key="2">
    <source>
        <dbReference type="Proteomes" id="UP000016064"/>
    </source>
</evidence>
<name>A0ABN0N0G3_9CHLA</name>
<dbReference type="EMBL" id="APJW01000001">
    <property type="protein sequence ID" value="EQM63098.1"/>
    <property type="molecule type" value="Genomic_DNA"/>
</dbReference>
<organism evidence="1 2">
    <name type="scientific">Chlamydia ibidis 10-1398/6</name>
    <dbReference type="NCBI Taxonomy" id="1046581"/>
    <lineage>
        <taxon>Bacteria</taxon>
        <taxon>Pseudomonadati</taxon>
        <taxon>Chlamydiota</taxon>
        <taxon>Chlamydiia</taxon>
        <taxon>Chlamydiales</taxon>
        <taxon>Chlamydiaceae</taxon>
        <taxon>Chlamydia/Chlamydophila group</taxon>
        <taxon>Chlamydia</taxon>
    </lineage>
</organism>
<sequence length="55" mass="6435">MVHKSPFERGDPHISLLRSISDLILLTCYALAFEEISLLQKREYYNVTRRSCFSS</sequence>
<reference evidence="1 2" key="1">
    <citation type="submission" date="2013-07" db="EMBL/GenBank/DDBJ databases">
        <title>Isolation of a new Chlamydia species from the feral Sacred Ibis (Threskiornis aethiopicus): Chlamydia ibidis.</title>
        <authorList>
            <person name="Vorimore F."/>
            <person name="Hsia R.-C."/>
            <person name="Huot-Creasy H."/>
            <person name="Bastian S."/>
            <person name="Deruyter L."/>
            <person name="Passet A."/>
            <person name="Sachse K."/>
            <person name="Bavoil P."/>
            <person name="Myers G."/>
            <person name="Laroucau K."/>
        </authorList>
    </citation>
    <scope>NUCLEOTIDE SEQUENCE [LARGE SCALE GENOMIC DNA]</scope>
    <source>
        <strain evidence="1 2">10-1398/6</strain>
    </source>
</reference>
<comment type="caution">
    <text evidence="1">The sequence shown here is derived from an EMBL/GenBank/DDBJ whole genome shotgun (WGS) entry which is preliminary data.</text>
</comment>
<dbReference type="Proteomes" id="UP000016064">
    <property type="component" value="Unassembled WGS sequence"/>
</dbReference>
<proteinExistence type="predicted"/>
<keyword evidence="2" id="KW-1185">Reference proteome</keyword>
<evidence type="ECO:0000313" key="1">
    <source>
        <dbReference type="EMBL" id="EQM63098.1"/>
    </source>
</evidence>
<protein>
    <submittedName>
        <fullName evidence="1">Uncharacterized protein</fullName>
    </submittedName>
</protein>